<keyword evidence="1" id="KW-0472">Membrane</keyword>
<feature type="transmembrane region" description="Helical" evidence="1">
    <location>
        <begin position="51"/>
        <end position="73"/>
    </location>
</feature>
<keyword evidence="1" id="KW-0812">Transmembrane</keyword>
<organism evidence="2 3">
    <name type="scientific">Brassica napus</name>
    <name type="common">Rape</name>
    <dbReference type="NCBI Taxonomy" id="3708"/>
    <lineage>
        <taxon>Eukaryota</taxon>
        <taxon>Viridiplantae</taxon>
        <taxon>Streptophyta</taxon>
        <taxon>Embryophyta</taxon>
        <taxon>Tracheophyta</taxon>
        <taxon>Spermatophyta</taxon>
        <taxon>Magnoliopsida</taxon>
        <taxon>eudicotyledons</taxon>
        <taxon>Gunneridae</taxon>
        <taxon>Pentapetalae</taxon>
        <taxon>rosids</taxon>
        <taxon>malvids</taxon>
        <taxon>Brassicales</taxon>
        <taxon>Brassicaceae</taxon>
        <taxon>Brassiceae</taxon>
        <taxon>Brassica</taxon>
    </lineage>
</organism>
<keyword evidence="3" id="KW-1185">Reference proteome</keyword>
<name>A0ABQ7ZL18_BRANA</name>
<proteinExistence type="predicted"/>
<reference evidence="2 3" key="1">
    <citation type="submission" date="2021-05" db="EMBL/GenBank/DDBJ databases">
        <title>Genome Assembly of Synthetic Allotetraploid Brassica napus Reveals Homoeologous Exchanges between Subgenomes.</title>
        <authorList>
            <person name="Davis J.T."/>
        </authorList>
    </citation>
    <scope>NUCLEOTIDE SEQUENCE [LARGE SCALE GENOMIC DNA]</scope>
    <source>
        <strain evidence="3">cv. Da-Ae</strain>
        <tissue evidence="2">Seedling</tissue>
    </source>
</reference>
<evidence type="ECO:0000313" key="2">
    <source>
        <dbReference type="EMBL" id="KAH0880720.1"/>
    </source>
</evidence>
<evidence type="ECO:0000256" key="1">
    <source>
        <dbReference type="SAM" id="Phobius"/>
    </source>
</evidence>
<sequence length="102" mass="11842">MYKTYFECLLFIQSLANTCFPNTSYDNSVMLIPVLEKNKPFPRGGKKKSGVFYLAVSILTLMLLPLFYLLVFLHQRCLRMFSGFLCSPPHWFVSKKVISSEF</sequence>
<comment type="caution">
    <text evidence="2">The sequence shown here is derived from an EMBL/GenBank/DDBJ whole genome shotgun (WGS) entry which is preliminary data.</text>
</comment>
<keyword evidence="1" id="KW-1133">Transmembrane helix</keyword>
<protein>
    <submittedName>
        <fullName evidence="2">Uncharacterized protein</fullName>
    </submittedName>
</protein>
<gene>
    <name evidence="2" type="ORF">HID58_068114</name>
</gene>
<dbReference type="EMBL" id="JAGKQM010000015">
    <property type="protein sequence ID" value="KAH0880720.1"/>
    <property type="molecule type" value="Genomic_DNA"/>
</dbReference>
<dbReference type="Proteomes" id="UP000824890">
    <property type="component" value="Unassembled WGS sequence"/>
</dbReference>
<accession>A0ABQ7ZL18</accession>
<evidence type="ECO:0000313" key="3">
    <source>
        <dbReference type="Proteomes" id="UP000824890"/>
    </source>
</evidence>